<sequence>MALGDGSAASSSNLQRLEVRGRDGSGQKEVLIAWDVENASIPIGVPVEEVEKAISNAFQYLQRRKRVSFLSTLSRESFSAMLSTYGADDVDYLLHHTKLLLAPGGRKSASTHTKHLEEVESFIVRQAQGGKAPGSVLVVITGGEDYTHSIRQAMDAGMDVEVLHSPGQTSANLL</sequence>
<proteinExistence type="predicted"/>
<keyword evidence="3" id="KW-1185">Reference proteome</keyword>
<dbReference type="OrthoDB" id="539448at2759"/>
<dbReference type="Proteomes" id="UP000075714">
    <property type="component" value="Unassembled WGS sequence"/>
</dbReference>
<comment type="caution">
    <text evidence="2">The sequence shown here is derived from an EMBL/GenBank/DDBJ whole genome shotgun (WGS) entry which is preliminary data.</text>
</comment>
<gene>
    <name evidence="2" type="ORF">GPECTOR_15g436</name>
</gene>
<evidence type="ECO:0000313" key="2">
    <source>
        <dbReference type="EMBL" id="KXZ50751.1"/>
    </source>
</evidence>
<feature type="region of interest" description="Disordered" evidence="1">
    <location>
        <begin position="1"/>
        <end position="21"/>
    </location>
</feature>
<reference evidence="3" key="1">
    <citation type="journal article" date="2016" name="Nat. Commun.">
        <title>The Gonium pectorale genome demonstrates co-option of cell cycle regulation during the evolution of multicellularity.</title>
        <authorList>
            <person name="Hanschen E.R."/>
            <person name="Marriage T.N."/>
            <person name="Ferris P.J."/>
            <person name="Hamaji T."/>
            <person name="Toyoda A."/>
            <person name="Fujiyama A."/>
            <person name="Neme R."/>
            <person name="Noguchi H."/>
            <person name="Minakuchi Y."/>
            <person name="Suzuki M."/>
            <person name="Kawai-Toyooka H."/>
            <person name="Smith D.R."/>
            <person name="Sparks H."/>
            <person name="Anderson J."/>
            <person name="Bakaric R."/>
            <person name="Luria V."/>
            <person name="Karger A."/>
            <person name="Kirschner M.W."/>
            <person name="Durand P.M."/>
            <person name="Michod R.E."/>
            <person name="Nozaki H."/>
            <person name="Olson B.J."/>
        </authorList>
    </citation>
    <scope>NUCLEOTIDE SEQUENCE [LARGE SCALE GENOMIC DNA]</scope>
    <source>
        <strain evidence="3">NIES-2863</strain>
    </source>
</reference>
<organism evidence="2 3">
    <name type="scientific">Gonium pectorale</name>
    <name type="common">Green alga</name>
    <dbReference type="NCBI Taxonomy" id="33097"/>
    <lineage>
        <taxon>Eukaryota</taxon>
        <taxon>Viridiplantae</taxon>
        <taxon>Chlorophyta</taxon>
        <taxon>core chlorophytes</taxon>
        <taxon>Chlorophyceae</taxon>
        <taxon>CS clade</taxon>
        <taxon>Chlamydomonadales</taxon>
        <taxon>Volvocaceae</taxon>
        <taxon>Gonium</taxon>
    </lineage>
</organism>
<protein>
    <recommendedName>
        <fullName evidence="4">NYN domain-containing protein</fullName>
    </recommendedName>
</protein>
<dbReference type="EMBL" id="LSYV01000016">
    <property type="protein sequence ID" value="KXZ50751.1"/>
    <property type="molecule type" value="Genomic_DNA"/>
</dbReference>
<evidence type="ECO:0000313" key="3">
    <source>
        <dbReference type="Proteomes" id="UP000075714"/>
    </source>
</evidence>
<name>A0A150GLT4_GONPE</name>
<evidence type="ECO:0000256" key="1">
    <source>
        <dbReference type="SAM" id="MobiDB-lite"/>
    </source>
</evidence>
<evidence type="ECO:0008006" key="4">
    <source>
        <dbReference type="Google" id="ProtNLM"/>
    </source>
</evidence>
<accession>A0A150GLT4</accession>
<dbReference type="AlphaFoldDB" id="A0A150GLT4"/>